<evidence type="ECO:0000313" key="3">
    <source>
        <dbReference type="Proteomes" id="UP001214576"/>
    </source>
</evidence>
<accession>A0AAD4U364</accession>
<name>A0AAD4U364_OVIAM</name>
<feature type="region of interest" description="Disordered" evidence="1">
    <location>
        <begin position="238"/>
        <end position="273"/>
    </location>
</feature>
<feature type="compositionally biased region" description="Low complexity" evidence="1">
    <location>
        <begin position="200"/>
        <end position="210"/>
    </location>
</feature>
<keyword evidence="3" id="KW-1185">Reference proteome</keyword>
<sequence>MRKWKNSLFACCWLERRAGKGNRIYYTSDIRNKCVKYERKAKKWAFKLDEGEETDLDYRNSKKHWKRHEDNNSEKTLDLEPKAATGQSTPKSSKAQSVKEWTLQKCSPKALPARNSLVEASRKGGMVVRTKHSPDSSSESESYHEPISDGLSNVILEVRDSSEKISTDVSKDGSSVKTTATNKVVPKTGFTSVPVKGKTSRTSSSCSDSSSESDDQCVMLKSTPECTAEFLKTVGLFVGRNRPGPSSQAPNASGWKQSDPNSPLSSSQRDSTR</sequence>
<feature type="compositionally biased region" description="Basic and acidic residues" evidence="1">
    <location>
        <begin position="67"/>
        <end position="81"/>
    </location>
</feature>
<evidence type="ECO:0000256" key="1">
    <source>
        <dbReference type="SAM" id="MobiDB-lite"/>
    </source>
</evidence>
<dbReference type="EMBL" id="JAKZEL010000014">
    <property type="protein sequence ID" value="KAI4537661.1"/>
    <property type="molecule type" value="Genomic_DNA"/>
</dbReference>
<feature type="compositionally biased region" description="Polar residues" evidence="1">
    <location>
        <begin position="85"/>
        <end position="96"/>
    </location>
</feature>
<feature type="region of interest" description="Disordered" evidence="1">
    <location>
        <begin position="61"/>
        <end position="151"/>
    </location>
</feature>
<organism evidence="2 3">
    <name type="scientific">Ovis ammon polii</name>
    <dbReference type="NCBI Taxonomy" id="230172"/>
    <lineage>
        <taxon>Eukaryota</taxon>
        <taxon>Metazoa</taxon>
        <taxon>Chordata</taxon>
        <taxon>Craniata</taxon>
        <taxon>Vertebrata</taxon>
        <taxon>Euteleostomi</taxon>
        <taxon>Mammalia</taxon>
        <taxon>Eutheria</taxon>
        <taxon>Laurasiatheria</taxon>
        <taxon>Artiodactyla</taxon>
        <taxon>Ruminantia</taxon>
        <taxon>Pecora</taxon>
        <taxon>Bovidae</taxon>
        <taxon>Caprinae</taxon>
        <taxon>Ovis</taxon>
    </lineage>
</organism>
<feature type="compositionally biased region" description="Polar residues" evidence="1">
    <location>
        <begin position="244"/>
        <end position="273"/>
    </location>
</feature>
<proteinExistence type="predicted"/>
<comment type="caution">
    <text evidence="2">The sequence shown here is derived from an EMBL/GenBank/DDBJ whole genome shotgun (WGS) entry which is preliminary data.</text>
</comment>
<dbReference type="AlphaFoldDB" id="A0AAD4U364"/>
<evidence type="ECO:0000313" key="2">
    <source>
        <dbReference type="EMBL" id="KAI4537661.1"/>
    </source>
</evidence>
<gene>
    <name evidence="2" type="ORF">MG293_012524</name>
</gene>
<dbReference type="Proteomes" id="UP001214576">
    <property type="component" value="Unassembled WGS sequence"/>
</dbReference>
<protein>
    <submittedName>
        <fullName evidence="2">Uncharacterized protein</fullName>
    </submittedName>
</protein>
<feature type="region of interest" description="Disordered" evidence="1">
    <location>
        <begin position="188"/>
        <end position="216"/>
    </location>
</feature>
<reference evidence="2" key="1">
    <citation type="submission" date="2022-03" db="EMBL/GenBank/DDBJ databases">
        <title>Genomic analyses of argali, domestic sheep and their hybrids provide insights into chromosomal evolution, heterosis and genetic basis of agronomic traits.</title>
        <authorList>
            <person name="Li M."/>
        </authorList>
    </citation>
    <scope>NUCLEOTIDE SEQUENCE</scope>
    <source>
        <strain evidence="2">CAU-MHL-2022a</strain>
        <tissue evidence="2">Skin</tissue>
    </source>
</reference>